<feature type="compositionally biased region" description="Acidic residues" evidence="1">
    <location>
        <begin position="751"/>
        <end position="762"/>
    </location>
</feature>
<organism evidence="2 3">
    <name type="scientific">Pyrenophora teres f. teres</name>
    <dbReference type="NCBI Taxonomy" id="97479"/>
    <lineage>
        <taxon>Eukaryota</taxon>
        <taxon>Fungi</taxon>
        <taxon>Dikarya</taxon>
        <taxon>Ascomycota</taxon>
        <taxon>Pezizomycotina</taxon>
        <taxon>Dothideomycetes</taxon>
        <taxon>Pleosporomycetidae</taxon>
        <taxon>Pleosporales</taxon>
        <taxon>Pleosporineae</taxon>
        <taxon>Pleosporaceae</taxon>
        <taxon>Pyrenophora</taxon>
    </lineage>
</organism>
<name>A0A6S6WH10_9PLEO</name>
<dbReference type="Proteomes" id="UP000472372">
    <property type="component" value="Chromosome 11"/>
</dbReference>
<dbReference type="EMBL" id="HG992987">
    <property type="protein sequence ID" value="CAE7216402.1"/>
    <property type="molecule type" value="Genomic_DNA"/>
</dbReference>
<feature type="region of interest" description="Disordered" evidence="1">
    <location>
        <begin position="750"/>
        <end position="785"/>
    </location>
</feature>
<proteinExistence type="predicted"/>
<evidence type="ECO:0000313" key="3">
    <source>
        <dbReference type="Proteomes" id="UP000472372"/>
    </source>
</evidence>
<evidence type="ECO:0000256" key="1">
    <source>
        <dbReference type="SAM" id="MobiDB-lite"/>
    </source>
</evidence>
<accession>A0A6S6WH10</accession>
<gene>
    <name evidence="2" type="ORF">PTTW11_10820</name>
</gene>
<dbReference type="AlphaFoldDB" id="A0A6S6WH10"/>
<reference evidence="2" key="1">
    <citation type="submission" date="2021-02" db="EMBL/GenBank/DDBJ databases">
        <authorList>
            <person name="Syme A R."/>
            <person name="Syme A R."/>
            <person name="Moolhuijzen P."/>
        </authorList>
    </citation>
    <scope>NUCLEOTIDE SEQUENCE</scope>
    <source>
        <strain evidence="2">W1-1</strain>
    </source>
</reference>
<evidence type="ECO:0000313" key="2">
    <source>
        <dbReference type="EMBL" id="CAE7216402.1"/>
    </source>
</evidence>
<protein>
    <submittedName>
        <fullName evidence="2">Uncharacterized protein</fullName>
    </submittedName>
</protein>
<feature type="compositionally biased region" description="Acidic residues" evidence="1">
    <location>
        <begin position="774"/>
        <end position="785"/>
    </location>
</feature>
<sequence length="785" mass="89282">MAPPQPPPAISITDKARKGFQALAANQEKRSAMRKNAETSRYFDGSAPMTRRRRQQVRAYYEVFVQSCYQITAIEEIWDRSEFITRTKEFLEGVTHVAEGKFEEKIKTATLWSYKHALYWWASVLVQDFQTIWHNWHCEVSRHIHMLSVHQSLSLQSWKKNNLSDSELCIIFQHICDQRYGMENLKQHWAAMVMVWLTAARPGSFTVSCGYQAGEPLGVPGMVRDTSSTLRWSDVQFFHMVGGIAVKITFRHIKGYQNPHKDGSLYGNAEKAFTFLPSSGERLEFDLPIILFGIAYQRGLFVQTLEVFVAANQAGRIDQTKPMIIHALNAKLQQLCTGIGLLERNSYYSLRRTAIIEVKRDHGTEKAKDLAFHVASSNSLIYYDNIGFGDLDMGQFRLGGPESVSREEIQKYFSQANLTKWQPIDDEAPTLTQSINQATKDQLREEPEYISREQNLKRLYDETGDQLQELQAAGRIPDNEKIPTGCSVTDGAKLKALSHKYGLDELTKKIEEQLVNRKRAYRSIRLRLRKSIVQELRRKHRATLLESQHQSMRKCSAGGAYEPQILANAAVSGLDHSTTEASLMVEISDSDPSHSDDEDDCVDAEVLERENDASREEPECWTDLESNVQIQIGGGEASAETSEIRKAFLLKWIGMTDTVVAQSNLVCPRCQIDPTMKATEKQRRFTLFRLNTHMRGQTHSREAQLRRALKIDGHTKTSTITCPVCKLPWKGISAFMRHLKVRHADQLWDGIEGESEPEDITDFEGFSDTGDGVMENDGDQVEVED</sequence>